<dbReference type="EMBL" id="CP023777">
    <property type="protein sequence ID" value="ATL49198.1"/>
    <property type="molecule type" value="Genomic_DNA"/>
</dbReference>
<reference evidence="1 2" key="1">
    <citation type="submission" date="2017-10" db="EMBL/GenBank/DDBJ databases">
        <title>Paenichitinophaga pekingensis gen. nov., sp. nov., isolated from activated sludge.</title>
        <authorList>
            <person name="Jin D."/>
            <person name="Kong X."/>
            <person name="Deng Y."/>
            <person name="Bai Z."/>
        </authorList>
    </citation>
    <scope>NUCLEOTIDE SEQUENCE [LARGE SCALE GENOMIC DNA]</scope>
    <source>
        <strain evidence="1 2">13</strain>
    </source>
</reference>
<dbReference type="KEGG" id="cbae:COR50_19590"/>
<sequence>MSTCTFLCTFLLAQKSTKKGHKLAITAANLIARSSFCTTVWLSYGSLLTARSSTVLLAGVHRIMNVSSFAYILDQVRNSSTFKAFLVGQQCKFYIERACNRMPYFRNIDNIDRPNS</sequence>
<dbReference type="Proteomes" id="UP000220133">
    <property type="component" value="Chromosome"/>
</dbReference>
<proteinExistence type="predicted"/>
<protein>
    <submittedName>
        <fullName evidence="1">Uncharacterized protein</fullName>
    </submittedName>
</protein>
<evidence type="ECO:0000313" key="2">
    <source>
        <dbReference type="Proteomes" id="UP000220133"/>
    </source>
</evidence>
<organism evidence="1 2">
    <name type="scientific">Chitinophaga caeni</name>
    <dbReference type="NCBI Taxonomy" id="2029983"/>
    <lineage>
        <taxon>Bacteria</taxon>
        <taxon>Pseudomonadati</taxon>
        <taxon>Bacteroidota</taxon>
        <taxon>Chitinophagia</taxon>
        <taxon>Chitinophagales</taxon>
        <taxon>Chitinophagaceae</taxon>
        <taxon>Chitinophaga</taxon>
    </lineage>
</organism>
<accession>A0A291QZ29</accession>
<gene>
    <name evidence="1" type="ORF">COR50_19590</name>
</gene>
<name>A0A291QZ29_9BACT</name>
<keyword evidence="2" id="KW-1185">Reference proteome</keyword>
<dbReference type="AlphaFoldDB" id="A0A291QZ29"/>
<evidence type="ECO:0000313" key="1">
    <source>
        <dbReference type="EMBL" id="ATL49198.1"/>
    </source>
</evidence>